<dbReference type="Pfam" id="PF26363">
    <property type="entry name" value="Phospholipase-like"/>
    <property type="match status" value="1"/>
</dbReference>
<dbReference type="Proteomes" id="UP000289132">
    <property type="component" value="Unassembled WGS sequence"/>
</dbReference>
<dbReference type="Proteomes" id="UP000254504">
    <property type="component" value="Chromosome"/>
</dbReference>
<reference evidence="1 3" key="2">
    <citation type="submission" date="2018-07" db="EMBL/GenBank/DDBJ databases">
        <title>Complete genome of the Arcobacter trophiarum type strain LMG 25534.</title>
        <authorList>
            <person name="Miller W.G."/>
            <person name="Yee E."/>
        </authorList>
    </citation>
    <scope>NUCLEOTIDE SEQUENCE [LARGE SCALE GENOMIC DNA]</scope>
    <source>
        <strain evidence="1 3">LMG 25534</strain>
    </source>
</reference>
<dbReference type="KEGG" id="atp:ATR_1186"/>
<dbReference type="Gene3D" id="3.40.50.1820">
    <property type="entry name" value="alpha/beta hydrolase"/>
    <property type="match status" value="1"/>
</dbReference>
<evidence type="ECO:0000313" key="1">
    <source>
        <dbReference type="EMBL" id="AXK49047.1"/>
    </source>
</evidence>
<accession>A0AAD0QJF0</accession>
<dbReference type="EMBL" id="PDKD01000016">
    <property type="protein sequence ID" value="RXJ89913.1"/>
    <property type="molecule type" value="Genomic_DNA"/>
</dbReference>
<organism evidence="1 3">
    <name type="scientific">Aliarcobacter trophiarum LMG 25534</name>
    <dbReference type="NCBI Taxonomy" id="1032241"/>
    <lineage>
        <taxon>Bacteria</taxon>
        <taxon>Pseudomonadati</taxon>
        <taxon>Campylobacterota</taxon>
        <taxon>Epsilonproteobacteria</taxon>
        <taxon>Campylobacterales</taxon>
        <taxon>Arcobacteraceae</taxon>
        <taxon>Aliarcobacter</taxon>
    </lineage>
</organism>
<dbReference type="InterPro" id="IPR029058">
    <property type="entry name" value="AB_hydrolase_fold"/>
</dbReference>
<keyword evidence="4" id="KW-1185">Reference proteome</keyword>
<evidence type="ECO:0000313" key="2">
    <source>
        <dbReference type="EMBL" id="RXJ89913.1"/>
    </source>
</evidence>
<name>A0AAD0QJF0_9BACT</name>
<dbReference type="GO" id="GO:0006629">
    <property type="term" value="P:lipid metabolic process"/>
    <property type="evidence" value="ECO:0007669"/>
    <property type="project" value="InterPro"/>
</dbReference>
<evidence type="ECO:0000313" key="3">
    <source>
        <dbReference type="Proteomes" id="UP000254504"/>
    </source>
</evidence>
<dbReference type="RefSeq" id="WP_115428551.1">
    <property type="nucleotide sequence ID" value="NZ_CP031367.1"/>
</dbReference>
<reference evidence="2 4" key="1">
    <citation type="submission" date="2017-10" db="EMBL/GenBank/DDBJ databases">
        <title>Genomics of the genus Arcobacter.</title>
        <authorList>
            <person name="Perez-Cataluna A."/>
            <person name="Figueras M.J."/>
        </authorList>
    </citation>
    <scope>NUCLEOTIDE SEQUENCE [LARGE SCALE GENOMIC DNA]</scope>
    <source>
        <strain evidence="2 4">LMG 25534</strain>
    </source>
</reference>
<gene>
    <name evidence="1" type="ORF">ATR_1186</name>
    <name evidence="2" type="ORF">CRU87_08435</name>
</gene>
<evidence type="ECO:0000313" key="4">
    <source>
        <dbReference type="Proteomes" id="UP000289132"/>
    </source>
</evidence>
<protein>
    <submittedName>
        <fullName evidence="1">DUF2974 domain-containing protein</fullName>
    </submittedName>
</protein>
<proteinExistence type="predicted"/>
<dbReference type="SUPFAM" id="SSF53474">
    <property type="entry name" value="alpha/beta-Hydrolases"/>
    <property type="match status" value="1"/>
</dbReference>
<sequence length="471" mass="51361">MSLSFLDIAKFANDTYKHNPNLDLFTNKEFINLKVSFDDSTGFHATSYYNPNTKEVVIAYTGTNGISDVNDDGKLALRLSTEQTPEAIKFLETTNTEIKNTYGLELRNTNVTITGHSLGGYLAQKVIQDVLSKGTINKENLVAVIFNSPGTGEKVEHSKNIVSISDNNDSVNAVGGSKITDNIMEVNSGTNDFYVSHKMDTMIKYLEEHPSIGLFTVKYLNELTDNEKQQFLNNPEDFILNYEDSDSKVGKLIREAVKDYAKLETELNNQKAVNAIKDFNDGKINLDKVIDAVSLSPKAISDFSNILKNKGNSNLLNFLKDVESFKTAPEEIKRRIILESEEGNQASTQLGTSIGGSIGSLVVANNDFSNIEKIAISTSTTVVGQNVGEYLGGKSDAFDNIDKDLGNTLQGAVVSFALSSFFAKNDTLGDILGMDGTFVGDFADVTISASLGYATGMYIASNFNTAISWAK</sequence>
<dbReference type="AlphaFoldDB" id="A0AAD0QJF0"/>
<dbReference type="EMBL" id="CP031367">
    <property type="protein sequence ID" value="AXK49047.1"/>
    <property type="molecule type" value="Genomic_DNA"/>
</dbReference>